<dbReference type="Proteomes" id="UP000023152">
    <property type="component" value="Unassembled WGS sequence"/>
</dbReference>
<dbReference type="InterPro" id="IPR027417">
    <property type="entry name" value="P-loop_NTPase"/>
</dbReference>
<reference evidence="1 2" key="1">
    <citation type="journal article" date="2013" name="Curr. Biol.">
        <title>The Genome of the Foraminiferan Reticulomyxa filosa.</title>
        <authorList>
            <person name="Glockner G."/>
            <person name="Hulsmann N."/>
            <person name="Schleicher M."/>
            <person name="Noegel A.A."/>
            <person name="Eichinger L."/>
            <person name="Gallinger C."/>
            <person name="Pawlowski J."/>
            <person name="Sierra R."/>
            <person name="Euteneuer U."/>
            <person name="Pillet L."/>
            <person name="Moustafa A."/>
            <person name="Platzer M."/>
            <person name="Groth M."/>
            <person name="Szafranski K."/>
            <person name="Schliwa M."/>
        </authorList>
    </citation>
    <scope>NUCLEOTIDE SEQUENCE [LARGE SCALE GENOMIC DNA]</scope>
</reference>
<accession>X6L7S1</accession>
<evidence type="ECO:0000313" key="2">
    <source>
        <dbReference type="Proteomes" id="UP000023152"/>
    </source>
</evidence>
<protein>
    <recommendedName>
        <fullName evidence="3">NACHT domain-containing protein</fullName>
    </recommendedName>
</protein>
<gene>
    <name evidence="1" type="ORF">RFI_40131</name>
</gene>
<evidence type="ECO:0008006" key="3">
    <source>
        <dbReference type="Google" id="ProtNLM"/>
    </source>
</evidence>
<proteinExistence type="predicted"/>
<dbReference type="AlphaFoldDB" id="X6L7S1"/>
<dbReference type="EMBL" id="ASPP01049857">
    <property type="protein sequence ID" value="ETN97398.1"/>
    <property type="molecule type" value="Genomic_DNA"/>
</dbReference>
<name>X6L7S1_RETFI</name>
<organism evidence="1 2">
    <name type="scientific">Reticulomyxa filosa</name>
    <dbReference type="NCBI Taxonomy" id="46433"/>
    <lineage>
        <taxon>Eukaryota</taxon>
        <taxon>Sar</taxon>
        <taxon>Rhizaria</taxon>
        <taxon>Retaria</taxon>
        <taxon>Foraminifera</taxon>
        <taxon>Monothalamids</taxon>
        <taxon>Reticulomyxidae</taxon>
        <taxon>Reticulomyxa</taxon>
    </lineage>
</organism>
<sequence>MLTRVNFFKDTKQERKEKKVTKEKHKTIELQDIWNDKQNESKVRHISIRGEAGSGKNVLSQRIAYLRGNDQLWNHQFQYLLHIPLRKIINIFYHINDNNNDTNIQLLAFGLMTFNTRIQLSCGDNNTNLDAKLSQLN</sequence>
<keyword evidence="2" id="KW-1185">Reference proteome</keyword>
<dbReference type="Gene3D" id="3.40.50.300">
    <property type="entry name" value="P-loop containing nucleotide triphosphate hydrolases"/>
    <property type="match status" value="1"/>
</dbReference>
<evidence type="ECO:0000313" key="1">
    <source>
        <dbReference type="EMBL" id="ETN97398.1"/>
    </source>
</evidence>
<comment type="caution">
    <text evidence="1">The sequence shown here is derived from an EMBL/GenBank/DDBJ whole genome shotgun (WGS) entry which is preliminary data.</text>
</comment>